<evidence type="ECO:0000256" key="1">
    <source>
        <dbReference type="SAM" id="MobiDB-lite"/>
    </source>
</evidence>
<protein>
    <submittedName>
        <fullName evidence="2">Uncharacterized protein</fullName>
    </submittedName>
</protein>
<accession>X0INF3</accession>
<reference evidence="2" key="2">
    <citation type="submission" date="2012-05" db="EMBL/GenBank/DDBJ databases">
        <title>The Genome Annotation of Fusarium oxysporum II5.</title>
        <authorList>
            <consortium name="The Broad Institute Genomics Platform"/>
            <person name="Ma L.-J."/>
            <person name="Corby-Kistler H."/>
            <person name="Broz K."/>
            <person name="Gale L.R."/>
            <person name="Jonkers W."/>
            <person name="O'Donnell K."/>
            <person name="Ploetz R."/>
            <person name="Steinberg C."/>
            <person name="Schwartz D.C."/>
            <person name="VanEtten H."/>
            <person name="Zhou S."/>
            <person name="Young S.K."/>
            <person name="Zeng Q."/>
            <person name="Gargeya S."/>
            <person name="Fitzgerald M."/>
            <person name="Abouelleil A."/>
            <person name="Alvarado L."/>
            <person name="Chapman S.B."/>
            <person name="Gainer-Dewar J."/>
            <person name="Goldberg J."/>
            <person name="Griggs A."/>
            <person name="Gujja S."/>
            <person name="Hansen M."/>
            <person name="Howarth C."/>
            <person name="Imamovic A."/>
            <person name="Ireland A."/>
            <person name="Larimer J."/>
            <person name="McCowan C."/>
            <person name="Murphy C."/>
            <person name="Pearson M."/>
            <person name="Poon T.W."/>
            <person name="Priest M."/>
            <person name="Roberts A."/>
            <person name="Saif S."/>
            <person name="Shea T."/>
            <person name="Sykes S."/>
            <person name="Wortman J."/>
            <person name="Nusbaum C."/>
            <person name="Birren B."/>
        </authorList>
    </citation>
    <scope>NUCLEOTIDE SEQUENCE</scope>
    <source>
        <strain evidence="2">54006</strain>
    </source>
</reference>
<organism evidence="2">
    <name type="scientific">Fusarium odoratissimum (strain NRRL 54006)</name>
    <dbReference type="NCBI Taxonomy" id="1089451"/>
    <lineage>
        <taxon>Eukaryota</taxon>
        <taxon>Fungi</taxon>
        <taxon>Dikarya</taxon>
        <taxon>Ascomycota</taxon>
        <taxon>Pezizomycotina</taxon>
        <taxon>Sordariomycetes</taxon>
        <taxon>Hypocreomycetidae</taxon>
        <taxon>Hypocreales</taxon>
        <taxon>Nectriaceae</taxon>
        <taxon>Fusarium</taxon>
        <taxon>Fusarium oxysporum species complex</taxon>
        <taxon>Fusarium oxysporum f. sp. cubense (strain race 4)</taxon>
    </lineage>
</organism>
<dbReference type="HOGENOM" id="CLU_2223408_0_0_1"/>
<dbReference type="AlphaFoldDB" id="X0INF3"/>
<feature type="region of interest" description="Disordered" evidence="1">
    <location>
        <begin position="61"/>
        <end position="106"/>
    </location>
</feature>
<dbReference type="VEuPathDB" id="FungiDB:FOIG_16322"/>
<gene>
    <name evidence="2" type="ORF">FOIG_16322</name>
</gene>
<sequence>MEAAAGAQKAALAPTALTLRGLSQCREGFCSEDEEDYRAAMAGQEEFRNKHSRSVANFDGSISVHGRAASTEHTGDLKQMKDKRQRKKEQAARELEERRKSLAKCA</sequence>
<name>X0INF3_FUSO5</name>
<dbReference type="EMBL" id="JH658330">
    <property type="protein sequence ID" value="EXL90438.1"/>
    <property type="molecule type" value="Genomic_DNA"/>
</dbReference>
<feature type="compositionally biased region" description="Basic and acidic residues" evidence="1">
    <location>
        <begin position="73"/>
        <end position="100"/>
    </location>
</feature>
<dbReference type="GeneID" id="42041497"/>
<proteinExistence type="predicted"/>
<dbReference type="Proteomes" id="UP000030685">
    <property type="component" value="Unassembled WGS sequence"/>
</dbReference>
<evidence type="ECO:0000313" key="2">
    <source>
        <dbReference type="EMBL" id="EXL90438.1"/>
    </source>
</evidence>
<dbReference type="RefSeq" id="XP_031052528.1">
    <property type="nucleotide sequence ID" value="XM_031217759.1"/>
</dbReference>
<reference evidence="2" key="1">
    <citation type="submission" date="2011-11" db="EMBL/GenBank/DDBJ databases">
        <title>The Genome Sequence of Fusarium oxysporum II5.</title>
        <authorList>
            <consortium name="The Broad Institute Genome Sequencing Platform"/>
            <person name="Ma L.-J."/>
            <person name="Gale L.R."/>
            <person name="Schwartz D.C."/>
            <person name="Zhou S."/>
            <person name="Corby-Kistler H."/>
            <person name="Young S.K."/>
            <person name="Zeng Q."/>
            <person name="Gargeya S."/>
            <person name="Fitzgerald M."/>
            <person name="Haas B."/>
            <person name="Abouelleil A."/>
            <person name="Alvarado L."/>
            <person name="Arachchi H.M."/>
            <person name="Berlin A."/>
            <person name="Brown A."/>
            <person name="Chapman S.B."/>
            <person name="Chen Z."/>
            <person name="Dunbar C."/>
            <person name="Freedman E."/>
            <person name="Gearin G."/>
            <person name="Goldberg J."/>
            <person name="Griggs A."/>
            <person name="Gujja S."/>
            <person name="Heiman D."/>
            <person name="Howarth C."/>
            <person name="Larson L."/>
            <person name="Lui A."/>
            <person name="MacDonald P.J.P."/>
            <person name="Montmayeur A."/>
            <person name="Murphy C."/>
            <person name="Neiman D."/>
            <person name="Pearson M."/>
            <person name="Priest M."/>
            <person name="Roberts A."/>
            <person name="Saif S."/>
            <person name="Shea T."/>
            <person name="Shenoy N."/>
            <person name="Sisk P."/>
            <person name="Stolte C."/>
            <person name="Sykes S."/>
            <person name="Wortman J."/>
            <person name="Nusbaum C."/>
            <person name="Birren B."/>
        </authorList>
    </citation>
    <scope>NUCLEOTIDE SEQUENCE [LARGE SCALE GENOMIC DNA]</scope>
    <source>
        <strain evidence="2">54006</strain>
    </source>
</reference>